<evidence type="ECO:0000256" key="3">
    <source>
        <dbReference type="ARBA" id="ARBA00022553"/>
    </source>
</evidence>
<dbReference type="SMART" id="SM00387">
    <property type="entry name" value="HATPase_c"/>
    <property type="match status" value="1"/>
</dbReference>
<evidence type="ECO:0000313" key="12">
    <source>
        <dbReference type="Proteomes" id="UP000434582"/>
    </source>
</evidence>
<comment type="catalytic activity">
    <reaction evidence="1">
        <text>ATP + protein L-histidine = ADP + protein N-phospho-L-histidine.</text>
        <dbReference type="EC" id="2.7.13.3"/>
    </reaction>
</comment>
<dbReference type="InterPro" id="IPR036890">
    <property type="entry name" value="HATPase_C_sf"/>
</dbReference>
<dbReference type="InterPro" id="IPR003594">
    <property type="entry name" value="HATPase_dom"/>
</dbReference>
<gene>
    <name evidence="11" type="ORF">GHC57_16695</name>
</gene>
<dbReference type="InterPro" id="IPR004358">
    <property type="entry name" value="Sig_transdc_His_kin-like_C"/>
</dbReference>
<evidence type="ECO:0000256" key="7">
    <source>
        <dbReference type="SAM" id="MobiDB-lite"/>
    </source>
</evidence>
<feature type="domain" description="Histidine kinase" evidence="8">
    <location>
        <begin position="236"/>
        <end position="454"/>
    </location>
</feature>
<dbReference type="PROSITE" id="PS50109">
    <property type="entry name" value="HIS_KIN"/>
    <property type="match status" value="1"/>
</dbReference>
<dbReference type="SMART" id="SM00091">
    <property type="entry name" value="PAS"/>
    <property type="match status" value="1"/>
</dbReference>
<organism evidence="11 12">
    <name type="scientific">Roseospira navarrensis</name>
    <dbReference type="NCBI Taxonomy" id="140058"/>
    <lineage>
        <taxon>Bacteria</taxon>
        <taxon>Pseudomonadati</taxon>
        <taxon>Pseudomonadota</taxon>
        <taxon>Alphaproteobacteria</taxon>
        <taxon>Rhodospirillales</taxon>
        <taxon>Rhodospirillaceae</taxon>
        <taxon>Roseospira</taxon>
    </lineage>
</organism>
<feature type="region of interest" description="Disordered" evidence="7">
    <location>
        <begin position="433"/>
        <end position="459"/>
    </location>
</feature>
<dbReference type="InterPro" id="IPR000014">
    <property type="entry name" value="PAS"/>
</dbReference>
<feature type="domain" description="PAS" evidence="9">
    <location>
        <begin position="94"/>
        <end position="164"/>
    </location>
</feature>
<sequence length="459" mass="49515">MLPARPATGEDDAPPAHNPGWTDRPHTSVNGRTVVRAEVWTRPGRVLTIRSPLEKHFRAKRDVSLATERRTGPTDAGGASRMKGPFGLAEGWDPANVLTAINEALLTGVCITDRTGCFVSVSKGWCDIYGVEPDDVLGRHFTLVVPEPYRETATRMHDDFIEGGVEIPAEWQVRRPDGRPVWIRVGAARFHDRDGAPFKVTTVEDITARKVAEQALADSHARLEKLNRDKDRLFSIIGHDLRGPFNPILGYVDLMETLGESLTVPQALDYAGRIQEAAGHALALLDNLLEWSRLHVDARTANPKVQPLQPLVTDVARTMGSVADRKGIRVAVDIAPSLSARTDANMLTTVLRNLMSNALKFTPEGGSITLRGGTDGASVGLHVIDTGVGMAQESLDRILATGEAVSTPGTSNEPGTGLGLRVCREMLDRLGGRLTGRSVPGEGTTITVRLPHPDDAPGP</sequence>
<keyword evidence="4" id="KW-0808">Transferase</keyword>
<reference evidence="11 12" key="1">
    <citation type="submission" date="2019-10" db="EMBL/GenBank/DDBJ databases">
        <title>Draft whole-genome sequence of the purple nonsulfur photosynthetic bacterium Roseospira navarrensis DSM 15114.</title>
        <authorList>
            <person name="Kyndt J.A."/>
            <person name="Meyer T.E."/>
        </authorList>
    </citation>
    <scope>NUCLEOTIDE SEQUENCE [LARGE SCALE GENOMIC DNA]</scope>
    <source>
        <strain evidence="11 12">DSM 15114</strain>
    </source>
</reference>
<keyword evidence="12" id="KW-1185">Reference proteome</keyword>
<proteinExistence type="predicted"/>
<keyword evidence="3" id="KW-0597">Phosphoprotein</keyword>
<dbReference type="Proteomes" id="UP000434582">
    <property type="component" value="Unassembled WGS sequence"/>
</dbReference>
<evidence type="ECO:0000256" key="1">
    <source>
        <dbReference type="ARBA" id="ARBA00000085"/>
    </source>
</evidence>
<dbReference type="NCBIfam" id="TIGR00229">
    <property type="entry name" value="sensory_box"/>
    <property type="match status" value="1"/>
</dbReference>
<dbReference type="CDD" id="cd00130">
    <property type="entry name" value="PAS"/>
    <property type="match status" value="1"/>
</dbReference>
<dbReference type="Gene3D" id="3.30.565.10">
    <property type="entry name" value="Histidine kinase-like ATPase, C-terminal domain"/>
    <property type="match status" value="1"/>
</dbReference>
<comment type="caution">
    <text evidence="11">The sequence shown here is derived from an EMBL/GenBank/DDBJ whole genome shotgun (WGS) entry which is preliminary data.</text>
</comment>
<feature type="region of interest" description="Disordered" evidence="7">
    <location>
        <begin position="1"/>
        <end position="30"/>
    </location>
</feature>
<evidence type="ECO:0000256" key="4">
    <source>
        <dbReference type="ARBA" id="ARBA00022679"/>
    </source>
</evidence>
<dbReference type="InterPro" id="IPR036097">
    <property type="entry name" value="HisK_dim/P_sf"/>
</dbReference>
<dbReference type="Pfam" id="PF00512">
    <property type="entry name" value="HisKA"/>
    <property type="match status" value="1"/>
</dbReference>
<dbReference type="EMBL" id="WIVE01000074">
    <property type="protein sequence ID" value="MQX38155.1"/>
    <property type="molecule type" value="Genomic_DNA"/>
</dbReference>
<dbReference type="InterPro" id="IPR000700">
    <property type="entry name" value="PAS-assoc_C"/>
</dbReference>
<dbReference type="InterPro" id="IPR035965">
    <property type="entry name" value="PAS-like_dom_sf"/>
</dbReference>
<dbReference type="SUPFAM" id="SSF47384">
    <property type="entry name" value="Homodimeric domain of signal transducing histidine kinase"/>
    <property type="match status" value="1"/>
</dbReference>
<dbReference type="PANTHER" id="PTHR43711">
    <property type="entry name" value="TWO-COMPONENT HISTIDINE KINASE"/>
    <property type="match status" value="1"/>
</dbReference>
<dbReference type="EC" id="2.7.13.3" evidence="2"/>
<dbReference type="InterPro" id="IPR003661">
    <property type="entry name" value="HisK_dim/P_dom"/>
</dbReference>
<keyword evidence="6" id="KW-0902">Two-component regulatory system</keyword>
<accession>A0A7X2D6C6</accession>
<evidence type="ECO:0000259" key="9">
    <source>
        <dbReference type="PROSITE" id="PS50112"/>
    </source>
</evidence>
<dbReference type="OrthoDB" id="6115735at2"/>
<dbReference type="PROSITE" id="PS50112">
    <property type="entry name" value="PAS"/>
    <property type="match status" value="1"/>
</dbReference>
<evidence type="ECO:0000259" key="10">
    <source>
        <dbReference type="PROSITE" id="PS50113"/>
    </source>
</evidence>
<dbReference type="PRINTS" id="PR00344">
    <property type="entry name" value="BCTRLSENSOR"/>
</dbReference>
<name>A0A7X2D6C6_9PROT</name>
<dbReference type="Gene3D" id="1.10.287.130">
    <property type="match status" value="1"/>
</dbReference>
<dbReference type="InterPro" id="IPR050736">
    <property type="entry name" value="Sensor_HK_Regulatory"/>
</dbReference>
<dbReference type="InterPro" id="IPR005467">
    <property type="entry name" value="His_kinase_dom"/>
</dbReference>
<dbReference type="SUPFAM" id="SSF55874">
    <property type="entry name" value="ATPase domain of HSP90 chaperone/DNA topoisomerase II/histidine kinase"/>
    <property type="match status" value="1"/>
</dbReference>
<dbReference type="Pfam" id="PF02518">
    <property type="entry name" value="HATPase_c"/>
    <property type="match status" value="1"/>
</dbReference>
<evidence type="ECO:0000256" key="2">
    <source>
        <dbReference type="ARBA" id="ARBA00012438"/>
    </source>
</evidence>
<dbReference type="Gene3D" id="3.30.450.20">
    <property type="entry name" value="PAS domain"/>
    <property type="match status" value="1"/>
</dbReference>
<feature type="domain" description="PAC" evidence="10">
    <location>
        <begin position="167"/>
        <end position="218"/>
    </location>
</feature>
<dbReference type="SUPFAM" id="SSF55785">
    <property type="entry name" value="PYP-like sensor domain (PAS domain)"/>
    <property type="match status" value="1"/>
</dbReference>
<evidence type="ECO:0000256" key="6">
    <source>
        <dbReference type="ARBA" id="ARBA00023012"/>
    </source>
</evidence>
<dbReference type="PROSITE" id="PS50113">
    <property type="entry name" value="PAC"/>
    <property type="match status" value="1"/>
</dbReference>
<keyword evidence="5" id="KW-0418">Kinase</keyword>
<dbReference type="SMART" id="SM00388">
    <property type="entry name" value="HisKA"/>
    <property type="match status" value="1"/>
</dbReference>
<evidence type="ECO:0000256" key="5">
    <source>
        <dbReference type="ARBA" id="ARBA00022777"/>
    </source>
</evidence>
<evidence type="ECO:0000259" key="8">
    <source>
        <dbReference type="PROSITE" id="PS50109"/>
    </source>
</evidence>
<dbReference type="PANTHER" id="PTHR43711:SF1">
    <property type="entry name" value="HISTIDINE KINASE 1"/>
    <property type="match status" value="1"/>
</dbReference>
<dbReference type="GO" id="GO:0000155">
    <property type="term" value="F:phosphorelay sensor kinase activity"/>
    <property type="evidence" value="ECO:0007669"/>
    <property type="project" value="InterPro"/>
</dbReference>
<protein>
    <recommendedName>
        <fullName evidence="2">histidine kinase</fullName>
        <ecNumber evidence="2">2.7.13.3</ecNumber>
    </recommendedName>
</protein>
<dbReference type="Pfam" id="PF13426">
    <property type="entry name" value="PAS_9"/>
    <property type="match status" value="1"/>
</dbReference>
<dbReference type="CDD" id="cd00082">
    <property type="entry name" value="HisKA"/>
    <property type="match status" value="1"/>
</dbReference>
<evidence type="ECO:0000313" key="11">
    <source>
        <dbReference type="EMBL" id="MQX38155.1"/>
    </source>
</evidence>
<dbReference type="AlphaFoldDB" id="A0A7X2D6C6"/>